<feature type="region of interest" description="Disordered" evidence="1">
    <location>
        <begin position="1"/>
        <end position="24"/>
    </location>
</feature>
<reference evidence="2 3" key="1">
    <citation type="journal article" date="2014" name="Nat. Commun.">
        <title>Molecular traces of alternative social organization in a termite genome.</title>
        <authorList>
            <person name="Terrapon N."/>
            <person name="Li C."/>
            <person name="Robertson H.M."/>
            <person name="Ji L."/>
            <person name="Meng X."/>
            <person name="Booth W."/>
            <person name="Chen Z."/>
            <person name="Childers C.P."/>
            <person name="Glastad K.M."/>
            <person name="Gokhale K."/>
            <person name="Gowin J."/>
            <person name="Gronenberg W."/>
            <person name="Hermansen R.A."/>
            <person name="Hu H."/>
            <person name="Hunt B.G."/>
            <person name="Huylmans A.K."/>
            <person name="Khalil S.M."/>
            <person name="Mitchell R.D."/>
            <person name="Munoz-Torres M.C."/>
            <person name="Mustard J.A."/>
            <person name="Pan H."/>
            <person name="Reese J.T."/>
            <person name="Scharf M.E."/>
            <person name="Sun F."/>
            <person name="Vogel H."/>
            <person name="Xiao J."/>
            <person name="Yang W."/>
            <person name="Yang Z."/>
            <person name="Yang Z."/>
            <person name="Zhou J."/>
            <person name="Zhu J."/>
            <person name="Brent C.S."/>
            <person name="Elsik C.G."/>
            <person name="Goodisman M.A."/>
            <person name="Liberles D.A."/>
            <person name="Roe R.M."/>
            <person name="Vargo E.L."/>
            <person name="Vilcinskas A."/>
            <person name="Wang J."/>
            <person name="Bornberg-Bauer E."/>
            <person name="Korb J."/>
            <person name="Zhang G."/>
            <person name="Liebig J."/>
        </authorList>
    </citation>
    <scope>NUCLEOTIDE SEQUENCE [LARGE SCALE GENOMIC DNA]</scope>
    <source>
        <tissue evidence="2">Whole organism</tissue>
    </source>
</reference>
<dbReference type="Proteomes" id="UP000027135">
    <property type="component" value="Unassembled WGS sequence"/>
</dbReference>
<dbReference type="EMBL" id="KK853542">
    <property type="protein sequence ID" value="KDR06851.1"/>
    <property type="molecule type" value="Genomic_DNA"/>
</dbReference>
<evidence type="ECO:0000313" key="2">
    <source>
        <dbReference type="EMBL" id="KDR06851.1"/>
    </source>
</evidence>
<organism evidence="2 3">
    <name type="scientific">Zootermopsis nevadensis</name>
    <name type="common">Dampwood termite</name>
    <dbReference type="NCBI Taxonomy" id="136037"/>
    <lineage>
        <taxon>Eukaryota</taxon>
        <taxon>Metazoa</taxon>
        <taxon>Ecdysozoa</taxon>
        <taxon>Arthropoda</taxon>
        <taxon>Hexapoda</taxon>
        <taxon>Insecta</taxon>
        <taxon>Pterygota</taxon>
        <taxon>Neoptera</taxon>
        <taxon>Polyneoptera</taxon>
        <taxon>Dictyoptera</taxon>
        <taxon>Blattodea</taxon>
        <taxon>Blattoidea</taxon>
        <taxon>Termitoidae</taxon>
        <taxon>Termopsidae</taxon>
        <taxon>Zootermopsis</taxon>
    </lineage>
</organism>
<dbReference type="AlphaFoldDB" id="A0A067QIF9"/>
<gene>
    <name evidence="2" type="ORF">L798_03506</name>
</gene>
<evidence type="ECO:0000256" key="1">
    <source>
        <dbReference type="SAM" id="MobiDB-lite"/>
    </source>
</evidence>
<evidence type="ECO:0000313" key="3">
    <source>
        <dbReference type="Proteomes" id="UP000027135"/>
    </source>
</evidence>
<protein>
    <submittedName>
        <fullName evidence="2">Uncharacterized protein</fullName>
    </submittedName>
</protein>
<sequence length="55" mass="6323">MERTGMGLLMRNHESTMGSETQQEEDTMLRIHVATGMTQSQRLVKLIVVVDHQMH</sequence>
<name>A0A067QIF9_ZOONE</name>
<accession>A0A067QIF9</accession>
<keyword evidence="3" id="KW-1185">Reference proteome</keyword>
<proteinExistence type="predicted"/>
<dbReference type="InParanoid" id="A0A067QIF9"/>